<proteinExistence type="predicted"/>
<comment type="caution">
    <text evidence="1">The sequence shown here is derived from an EMBL/GenBank/DDBJ whole genome shotgun (WGS) entry which is preliminary data.</text>
</comment>
<evidence type="ECO:0000313" key="2">
    <source>
        <dbReference type="Proteomes" id="UP001231189"/>
    </source>
</evidence>
<name>A0AAD8VGV5_LOLMU</name>
<keyword evidence="2" id="KW-1185">Reference proteome</keyword>
<organism evidence="1 2">
    <name type="scientific">Lolium multiflorum</name>
    <name type="common">Italian ryegrass</name>
    <name type="synonym">Lolium perenne subsp. multiflorum</name>
    <dbReference type="NCBI Taxonomy" id="4521"/>
    <lineage>
        <taxon>Eukaryota</taxon>
        <taxon>Viridiplantae</taxon>
        <taxon>Streptophyta</taxon>
        <taxon>Embryophyta</taxon>
        <taxon>Tracheophyta</taxon>
        <taxon>Spermatophyta</taxon>
        <taxon>Magnoliopsida</taxon>
        <taxon>Liliopsida</taxon>
        <taxon>Poales</taxon>
        <taxon>Poaceae</taxon>
        <taxon>BOP clade</taxon>
        <taxon>Pooideae</taxon>
        <taxon>Poodae</taxon>
        <taxon>Poeae</taxon>
        <taxon>Poeae Chloroplast Group 2 (Poeae type)</taxon>
        <taxon>Loliodinae</taxon>
        <taxon>Loliinae</taxon>
        <taxon>Lolium</taxon>
    </lineage>
</organism>
<protein>
    <submittedName>
        <fullName evidence="1">Uncharacterized protein</fullName>
    </submittedName>
</protein>
<dbReference type="EMBL" id="JAUUTY010000007">
    <property type="protein sequence ID" value="KAK1604310.1"/>
    <property type="molecule type" value="Genomic_DNA"/>
</dbReference>
<gene>
    <name evidence="1" type="ORF">QYE76_027983</name>
</gene>
<dbReference type="Proteomes" id="UP001231189">
    <property type="component" value="Unassembled WGS sequence"/>
</dbReference>
<accession>A0AAD8VGV5</accession>
<evidence type="ECO:0000313" key="1">
    <source>
        <dbReference type="EMBL" id="KAK1604310.1"/>
    </source>
</evidence>
<dbReference type="AlphaFoldDB" id="A0AAD8VGV5"/>
<reference evidence="1" key="1">
    <citation type="submission" date="2023-07" db="EMBL/GenBank/DDBJ databases">
        <title>A chromosome-level genome assembly of Lolium multiflorum.</title>
        <authorList>
            <person name="Chen Y."/>
            <person name="Copetti D."/>
            <person name="Kolliker R."/>
            <person name="Studer B."/>
        </authorList>
    </citation>
    <scope>NUCLEOTIDE SEQUENCE</scope>
    <source>
        <strain evidence="1">02402/16</strain>
        <tissue evidence="1">Leaf</tissue>
    </source>
</reference>
<sequence length="148" mass="16853">MDLMVLGILGFLPPRCEDVDEVQHDAGNLMVTTTCLGASSNFEWRRPEVTRGWASGRDVARWRPDVMDLMVLGILGFLPPRCEDVDEVQHDAGNLMVTTTCLGASSNFEWRRPEVTRGWARFGHRHVHRLAVLKLNKEVEKIRKDEGR</sequence>